<dbReference type="AlphaFoldDB" id="A0A835VHD2"/>
<name>A0A835VHD2_VANPL</name>
<gene>
    <name evidence="2" type="ORF">HPP92_001232</name>
</gene>
<dbReference type="InterPro" id="IPR011990">
    <property type="entry name" value="TPR-like_helical_dom_sf"/>
</dbReference>
<comment type="similarity">
    <text evidence="1">Belongs to the PPR family. P subfamily.</text>
</comment>
<evidence type="ECO:0000256" key="1">
    <source>
        <dbReference type="ARBA" id="ARBA00007626"/>
    </source>
</evidence>
<proteinExistence type="inferred from homology"/>
<dbReference type="Proteomes" id="UP000636800">
    <property type="component" value="Chromosome 1"/>
</dbReference>
<protein>
    <submittedName>
        <fullName evidence="2">Uncharacterized protein</fullName>
    </submittedName>
</protein>
<dbReference type="Gene3D" id="1.25.40.10">
    <property type="entry name" value="Tetratricopeptide repeat domain"/>
    <property type="match status" value="1"/>
</dbReference>
<dbReference type="PANTHER" id="PTHR45717">
    <property type="entry name" value="OS12G0527900 PROTEIN"/>
    <property type="match status" value="1"/>
</dbReference>
<accession>A0A835VHD2</accession>
<dbReference type="PANTHER" id="PTHR45717:SF8">
    <property type="entry name" value="OS01G0301000 PROTEIN"/>
    <property type="match status" value="1"/>
</dbReference>
<comment type="caution">
    <text evidence="2">The sequence shown here is derived from an EMBL/GenBank/DDBJ whole genome shotgun (WGS) entry which is preliminary data.</text>
</comment>
<sequence length="126" mass="14729">MFQSCIKLDEMDILKQCFDEWQSVHMSFDVRLPYLVMSSYLQKDMIKEAELVLEHVTGSGDGSFTWEKFISYHLKKSDVDLALRSLKFATCDGRPQQWIPNKELVKNSSVTLSQKMWSRQSHSTRC</sequence>
<evidence type="ECO:0000313" key="2">
    <source>
        <dbReference type="EMBL" id="KAG0496541.1"/>
    </source>
</evidence>
<keyword evidence="3" id="KW-1185">Reference proteome</keyword>
<organism evidence="2 3">
    <name type="scientific">Vanilla planifolia</name>
    <name type="common">Vanilla</name>
    <dbReference type="NCBI Taxonomy" id="51239"/>
    <lineage>
        <taxon>Eukaryota</taxon>
        <taxon>Viridiplantae</taxon>
        <taxon>Streptophyta</taxon>
        <taxon>Embryophyta</taxon>
        <taxon>Tracheophyta</taxon>
        <taxon>Spermatophyta</taxon>
        <taxon>Magnoliopsida</taxon>
        <taxon>Liliopsida</taxon>
        <taxon>Asparagales</taxon>
        <taxon>Orchidaceae</taxon>
        <taxon>Vanilloideae</taxon>
        <taxon>Vanilleae</taxon>
        <taxon>Vanilla</taxon>
    </lineage>
</organism>
<reference evidence="2 3" key="1">
    <citation type="journal article" date="2020" name="Nat. Food">
        <title>A phased Vanilla planifolia genome enables genetic improvement of flavour and production.</title>
        <authorList>
            <person name="Hasing T."/>
            <person name="Tang H."/>
            <person name="Brym M."/>
            <person name="Khazi F."/>
            <person name="Huang T."/>
            <person name="Chambers A.H."/>
        </authorList>
    </citation>
    <scope>NUCLEOTIDE SEQUENCE [LARGE SCALE GENOMIC DNA]</scope>
    <source>
        <tissue evidence="2">Leaf</tissue>
    </source>
</reference>
<dbReference type="OrthoDB" id="6375174at2759"/>
<dbReference type="EMBL" id="JADCNL010000001">
    <property type="protein sequence ID" value="KAG0496541.1"/>
    <property type="molecule type" value="Genomic_DNA"/>
</dbReference>
<dbReference type="GO" id="GO:0005739">
    <property type="term" value="C:mitochondrion"/>
    <property type="evidence" value="ECO:0007669"/>
    <property type="project" value="TreeGrafter"/>
</dbReference>
<evidence type="ECO:0000313" key="3">
    <source>
        <dbReference type="Proteomes" id="UP000636800"/>
    </source>
</evidence>